<dbReference type="Gene3D" id="1.10.10.60">
    <property type="entry name" value="Homeodomain-like"/>
    <property type="match status" value="1"/>
</dbReference>
<reference evidence="1 2" key="1">
    <citation type="journal article" date="2018" name="Arch. Virol.">
        <title>Genome sequence of the novel virulent bacteriophage PMBT14 with lytic activity against Pseudomonas fluorescens DSM 50090(R).</title>
        <authorList>
            <person name="Koberg S."/>
            <person name="Gieschler S."/>
            <person name="Brinks E."/>
            <person name="Wenning M."/>
            <person name="Neve H."/>
            <person name="Franz C.M."/>
        </authorList>
    </citation>
    <scope>NUCLEOTIDE SEQUENCE [LARGE SCALE GENOMIC DNA]</scope>
</reference>
<organism evidence="1 2">
    <name type="scientific">Pseudomonas phage PMBT14</name>
    <dbReference type="NCBI Taxonomy" id="2059855"/>
    <lineage>
        <taxon>Viruses</taxon>
        <taxon>Duplodnaviria</taxon>
        <taxon>Heunggongvirae</taxon>
        <taxon>Uroviricota</taxon>
        <taxon>Caudoviricetes</taxon>
        <taxon>Knuthellervirus</taxon>
        <taxon>Knuthellervirus PMBT14</taxon>
    </lineage>
</organism>
<protein>
    <submittedName>
        <fullName evidence="1">Uncharacterized protein</fullName>
    </submittedName>
</protein>
<dbReference type="KEGG" id="vg:55606491"/>
<sequence>MAHKRGISRDESEVFLREISRHGSIRRACNVAGVTRGWLRLKLMDATFAEAYADAQEDSTDRLEDQARAEALDGSEKLLVYMLDNLRYKKAETSTGLGAVQPSVTITIGGKQP</sequence>
<dbReference type="RefSeq" id="YP_009836252.1">
    <property type="nucleotide sequence ID" value="NC_048687.1"/>
</dbReference>
<evidence type="ECO:0000313" key="2">
    <source>
        <dbReference type="Proteomes" id="UP000240618"/>
    </source>
</evidence>
<keyword evidence="2" id="KW-1185">Reference proteome</keyword>
<dbReference type="Proteomes" id="UP000240618">
    <property type="component" value="Segment"/>
</dbReference>
<name>A0A2I6PIB8_9CAUD</name>
<evidence type="ECO:0000313" key="1">
    <source>
        <dbReference type="EMBL" id="AUM59789.1"/>
    </source>
</evidence>
<accession>A0A2I6PIB8</accession>
<dbReference type="GeneID" id="55606491"/>
<proteinExistence type="predicted"/>
<dbReference type="EMBL" id="MG596800">
    <property type="protein sequence ID" value="AUM59789.1"/>
    <property type="molecule type" value="Genomic_DNA"/>
</dbReference>